<organism evidence="3 4">
    <name type="scientific">Mucilaginibacter aquariorum</name>
    <dbReference type="NCBI Taxonomy" id="2967225"/>
    <lineage>
        <taxon>Bacteria</taxon>
        <taxon>Pseudomonadati</taxon>
        <taxon>Bacteroidota</taxon>
        <taxon>Sphingobacteriia</taxon>
        <taxon>Sphingobacteriales</taxon>
        <taxon>Sphingobacteriaceae</taxon>
        <taxon>Mucilaginibacter</taxon>
    </lineage>
</organism>
<comment type="caution">
    <text evidence="3">The sequence shown here is derived from an EMBL/GenBank/DDBJ whole genome shotgun (WGS) entry which is preliminary data.</text>
</comment>
<keyword evidence="4" id="KW-1185">Reference proteome</keyword>
<feature type="signal peptide" evidence="1">
    <location>
        <begin position="1"/>
        <end position="27"/>
    </location>
</feature>
<name>A0ABT1SWY8_9SPHI</name>
<dbReference type="Gene3D" id="2.60.120.560">
    <property type="entry name" value="Exo-inulinase, domain 1"/>
    <property type="match status" value="2"/>
</dbReference>
<protein>
    <submittedName>
        <fullName evidence="3">DUF1080 domain-containing protein</fullName>
    </submittedName>
</protein>
<feature type="chain" id="PRO_5045799029" evidence="1">
    <location>
        <begin position="28"/>
        <end position="213"/>
    </location>
</feature>
<evidence type="ECO:0000256" key="1">
    <source>
        <dbReference type="SAM" id="SignalP"/>
    </source>
</evidence>
<reference evidence="3 4" key="1">
    <citation type="submission" date="2022-07" db="EMBL/GenBank/DDBJ databases">
        <title>Mucilaginibacter sp. JC4.</title>
        <authorList>
            <person name="Le V."/>
            <person name="Ko S.-R."/>
            <person name="Ahn C.-Y."/>
            <person name="Oh H.-M."/>
        </authorList>
    </citation>
    <scope>NUCLEOTIDE SEQUENCE [LARGE SCALE GENOMIC DNA]</scope>
    <source>
        <strain evidence="3 4">JC4</strain>
    </source>
</reference>
<dbReference type="Pfam" id="PF06439">
    <property type="entry name" value="3keto-disac_hyd"/>
    <property type="match status" value="1"/>
</dbReference>
<sequence length="213" mass="24055">MKTKWSSITSIFMMIAGFILINLQTSAQTGVSESNLKKDTWKPEAGFESLFDGSTLNGWCYRNKEGKVTEDFKGKTVSSDGRYSAANGILVVNYPVGAERKIQESWTLREFPKNFVLKIEFRASKNADSGIFLRKEQLQCRDYLVAGPYTDLKNYRPQDWNVITVTVKDNIAHCECNGEVLENALMLPATGPLGLEGDRGQMEYRHIQIKELP</sequence>
<dbReference type="EMBL" id="JANHOH010000001">
    <property type="protein sequence ID" value="MCQ6956772.1"/>
    <property type="molecule type" value="Genomic_DNA"/>
</dbReference>
<feature type="domain" description="3-keto-alpha-glucoside-1,2-lyase/3-keto-2-hydroxy-glucal hydratase" evidence="2">
    <location>
        <begin position="46"/>
        <end position="210"/>
    </location>
</feature>
<proteinExistence type="predicted"/>
<evidence type="ECO:0000313" key="3">
    <source>
        <dbReference type="EMBL" id="MCQ6956772.1"/>
    </source>
</evidence>
<dbReference type="InterPro" id="IPR010496">
    <property type="entry name" value="AL/BT2_dom"/>
</dbReference>
<dbReference type="RefSeq" id="WP_256536984.1">
    <property type="nucleotide sequence ID" value="NZ_JANHOH010000001.1"/>
</dbReference>
<gene>
    <name evidence="3" type="ORF">NPE20_02335</name>
</gene>
<evidence type="ECO:0000259" key="2">
    <source>
        <dbReference type="Pfam" id="PF06439"/>
    </source>
</evidence>
<keyword evidence="1" id="KW-0732">Signal</keyword>
<dbReference type="Proteomes" id="UP001204376">
    <property type="component" value="Unassembled WGS sequence"/>
</dbReference>
<evidence type="ECO:0000313" key="4">
    <source>
        <dbReference type="Proteomes" id="UP001204376"/>
    </source>
</evidence>
<accession>A0ABT1SWY8</accession>